<dbReference type="EMBL" id="HF935695">
    <property type="protein sequence ID" value="CCX12284.1"/>
    <property type="molecule type" value="Genomic_DNA"/>
</dbReference>
<accession>U4LJ04</accession>
<reference evidence="1 2" key="1">
    <citation type="journal article" date="2013" name="PLoS Genet.">
        <title>The genome and development-dependent transcriptomes of Pyronema confluens: a window into fungal evolution.</title>
        <authorList>
            <person name="Traeger S."/>
            <person name="Altegoer F."/>
            <person name="Freitag M."/>
            <person name="Gabaldon T."/>
            <person name="Kempken F."/>
            <person name="Kumar A."/>
            <person name="Marcet-Houben M."/>
            <person name="Poggeler S."/>
            <person name="Stajich J.E."/>
            <person name="Nowrousian M."/>
        </authorList>
    </citation>
    <scope>NUCLEOTIDE SEQUENCE [LARGE SCALE GENOMIC DNA]</scope>
    <source>
        <strain evidence="2">CBS 100304</strain>
        <tissue evidence="1">Vegetative mycelium</tissue>
    </source>
</reference>
<gene>
    <name evidence="1" type="ORF">PCON_11878</name>
</gene>
<organism evidence="1 2">
    <name type="scientific">Pyronema omphalodes (strain CBS 100304)</name>
    <name type="common">Pyronema confluens</name>
    <dbReference type="NCBI Taxonomy" id="1076935"/>
    <lineage>
        <taxon>Eukaryota</taxon>
        <taxon>Fungi</taxon>
        <taxon>Dikarya</taxon>
        <taxon>Ascomycota</taxon>
        <taxon>Pezizomycotina</taxon>
        <taxon>Pezizomycetes</taxon>
        <taxon>Pezizales</taxon>
        <taxon>Pyronemataceae</taxon>
        <taxon>Pyronema</taxon>
    </lineage>
</organism>
<dbReference type="AlphaFoldDB" id="U4LJ04"/>
<evidence type="ECO:0000313" key="2">
    <source>
        <dbReference type="Proteomes" id="UP000018144"/>
    </source>
</evidence>
<protein>
    <submittedName>
        <fullName evidence="1">Uncharacterized protein</fullName>
    </submittedName>
</protein>
<proteinExistence type="predicted"/>
<keyword evidence="2" id="KW-1185">Reference proteome</keyword>
<name>U4LJ04_PYROM</name>
<evidence type="ECO:0000313" key="1">
    <source>
        <dbReference type="EMBL" id="CCX12284.1"/>
    </source>
</evidence>
<sequence>MGNILSRVPYDGDDRQPLVEGETLEDSINATRDMSTAEFDAYVINAAAKYKMPDLLPYVLLERTAEERRAMVQFFNTGTMDGPAVPEDAIEKNWPLVYDENKPGKSSEFSMKIGKALYSGSYEEKVADLFWMSYRCTFVGRNYVLESLANELPTVANIWAGLDVGSLFLGNEFPTMAYDKMRGVIETHFIGKNGRPDDLTPFGEVLLYIVNRHEDAINADRNYLMQLTKKSQNLKIKAILALLNHRMRNCSSIETDEKDGDSVYSKY</sequence>
<dbReference type="OrthoDB" id="10373702at2759"/>
<dbReference type="Proteomes" id="UP000018144">
    <property type="component" value="Unassembled WGS sequence"/>
</dbReference>